<dbReference type="EMBL" id="MCFI01000005">
    <property type="protein sequence ID" value="ORY84829.1"/>
    <property type="molecule type" value="Genomic_DNA"/>
</dbReference>
<dbReference type="RefSeq" id="XP_040726612.1">
    <property type="nucleotide sequence ID" value="XM_040868864.1"/>
</dbReference>
<organism evidence="2 3">
    <name type="scientific">Protomyces lactucae-debilis</name>
    <dbReference type="NCBI Taxonomy" id="2754530"/>
    <lineage>
        <taxon>Eukaryota</taxon>
        <taxon>Fungi</taxon>
        <taxon>Dikarya</taxon>
        <taxon>Ascomycota</taxon>
        <taxon>Taphrinomycotina</taxon>
        <taxon>Taphrinomycetes</taxon>
        <taxon>Taphrinales</taxon>
        <taxon>Protomycetaceae</taxon>
        <taxon>Protomyces</taxon>
    </lineage>
</organism>
<accession>A0A1Y2FLL4</accession>
<keyword evidence="1" id="KW-0472">Membrane</keyword>
<reference evidence="2 3" key="1">
    <citation type="submission" date="2016-07" db="EMBL/GenBank/DDBJ databases">
        <title>Pervasive Adenine N6-methylation of Active Genes in Fungi.</title>
        <authorList>
            <consortium name="DOE Joint Genome Institute"/>
            <person name="Mondo S.J."/>
            <person name="Dannebaum R.O."/>
            <person name="Kuo R.C."/>
            <person name="Labutti K."/>
            <person name="Haridas S."/>
            <person name="Kuo A."/>
            <person name="Salamov A."/>
            <person name="Ahrendt S.R."/>
            <person name="Lipzen A."/>
            <person name="Sullivan W."/>
            <person name="Andreopoulos W.B."/>
            <person name="Clum A."/>
            <person name="Lindquist E."/>
            <person name="Daum C."/>
            <person name="Ramamoorthy G.K."/>
            <person name="Gryganskyi A."/>
            <person name="Culley D."/>
            <person name="Magnuson J.K."/>
            <person name="James T.Y."/>
            <person name="O'Malley M.A."/>
            <person name="Stajich J.E."/>
            <person name="Spatafora J.W."/>
            <person name="Visel A."/>
            <person name="Grigoriev I.V."/>
        </authorList>
    </citation>
    <scope>NUCLEOTIDE SEQUENCE [LARGE SCALE GENOMIC DNA]</scope>
    <source>
        <strain evidence="2 3">12-1054</strain>
    </source>
</reference>
<evidence type="ECO:0000256" key="1">
    <source>
        <dbReference type="SAM" id="Phobius"/>
    </source>
</evidence>
<feature type="transmembrane region" description="Helical" evidence="1">
    <location>
        <begin position="15"/>
        <end position="32"/>
    </location>
</feature>
<name>A0A1Y2FLL4_PROLT</name>
<keyword evidence="3" id="KW-1185">Reference proteome</keyword>
<sequence length="78" mass="8824">MNEGISLLALDEIEIEIVNMLVNSISLLVFASNQSLNSKVWHRWLSIGVCPAGQLLSIIILHSFFFFSSSFIHIWHVP</sequence>
<protein>
    <submittedName>
        <fullName evidence="2">Uncharacterized protein</fullName>
    </submittedName>
</protein>
<proteinExistence type="predicted"/>
<comment type="caution">
    <text evidence="2">The sequence shown here is derived from an EMBL/GenBank/DDBJ whole genome shotgun (WGS) entry which is preliminary data.</text>
</comment>
<dbReference type="GeneID" id="63785463"/>
<keyword evidence="1" id="KW-1133">Transmembrane helix</keyword>
<evidence type="ECO:0000313" key="2">
    <source>
        <dbReference type="EMBL" id="ORY84829.1"/>
    </source>
</evidence>
<gene>
    <name evidence="2" type="ORF">BCR37DRAFT_377611</name>
</gene>
<evidence type="ECO:0000313" key="3">
    <source>
        <dbReference type="Proteomes" id="UP000193685"/>
    </source>
</evidence>
<dbReference type="AlphaFoldDB" id="A0A1Y2FLL4"/>
<keyword evidence="1" id="KW-0812">Transmembrane</keyword>
<dbReference type="Proteomes" id="UP000193685">
    <property type="component" value="Unassembled WGS sequence"/>
</dbReference>
<feature type="transmembrane region" description="Helical" evidence="1">
    <location>
        <begin position="44"/>
        <end position="75"/>
    </location>
</feature>